<dbReference type="SUPFAM" id="SSF50494">
    <property type="entry name" value="Trypsin-like serine proteases"/>
    <property type="match status" value="1"/>
</dbReference>
<accession>A0ABQ3QSF6</accession>
<reference evidence="2" key="1">
    <citation type="submission" date="2024-05" db="EMBL/GenBank/DDBJ databases">
        <title>Whole genome shotgun sequence of Streptomyces violascens NBRC 12920.</title>
        <authorList>
            <person name="Komaki H."/>
            <person name="Tamura T."/>
        </authorList>
    </citation>
    <scope>NUCLEOTIDE SEQUENCE</scope>
    <source>
        <strain evidence="2">NBRC 12920</strain>
    </source>
</reference>
<evidence type="ECO:0008006" key="4">
    <source>
        <dbReference type="Google" id="ProtNLM"/>
    </source>
</evidence>
<keyword evidence="3" id="KW-1185">Reference proteome</keyword>
<dbReference type="Proteomes" id="UP001050808">
    <property type="component" value="Unassembled WGS sequence"/>
</dbReference>
<dbReference type="EMBL" id="BNDY01000017">
    <property type="protein sequence ID" value="GHI40221.1"/>
    <property type="molecule type" value="Genomic_DNA"/>
</dbReference>
<evidence type="ECO:0000313" key="3">
    <source>
        <dbReference type="Proteomes" id="UP001050808"/>
    </source>
</evidence>
<evidence type="ECO:0000313" key="2">
    <source>
        <dbReference type="EMBL" id="GHI40221.1"/>
    </source>
</evidence>
<evidence type="ECO:0000256" key="1">
    <source>
        <dbReference type="SAM" id="SignalP"/>
    </source>
</evidence>
<comment type="caution">
    <text evidence="2">The sequence shown here is derived from an EMBL/GenBank/DDBJ whole genome shotgun (WGS) entry which is preliminary data.</text>
</comment>
<gene>
    <name evidence="2" type="ORF">Sviol_46290</name>
</gene>
<name>A0ABQ3QSF6_9ACTN</name>
<sequence>MWGRPFSACLMTALLALVPCTSAAGAPADRANDPQPHRGGAAITTTVSSTLFDCTAGFAVRRVEDGKRAMVTAGHCSDAQKNVPVVSGEFTYGSVARAFFDDGSDAGLITGTPTKPQVYAPTIWTDGGPPGEPVARRVLGKSDAPVVGQKVCVSGKVTKLLCDVEVFSLSEGKECEEKPQPRRCTFGLAIGVKEHTVVSQPADSGAPVFVPVDKVVDGHQVHGAVIIGMLVAGGPRV</sequence>
<organism evidence="2 3">
    <name type="scientific">Streptomyces violascens</name>
    <dbReference type="NCBI Taxonomy" id="67381"/>
    <lineage>
        <taxon>Bacteria</taxon>
        <taxon>Bacillati</taxon>
        <taxon>Actinomycetota</taxon>
        <taxon>Actinomycetes</taxon>
        <taxon>Kitasatosporales</taxon>
        <taxon>Streptomycetaceae</taxon>
        <taxon>Streptomyces</taxon>
    </lineage>
</organism>
<protein>
    <recommendedName>
        <fullName evidence="4">Serine protease</fullName>
    </recommendedName>
</protein>
<keyword evidence="1" id="KW-0732">Signal</keyword>
<feature type="signal peptide" evidence="1">
    <location>
        <begin position="1"/>
        <end position="24"/>
    </location>
</feature>
<dbReference type="InterPro" id="IPR043504">
    <property type="entry name" value="Peptidase_S1_PA_chymotrypsin"/>
</dbReference>
<feature type="chain" id="PRO_5046928430" description="Serine protease" evidence="1">
    <location>
        <begin position="25"/>
        <end position="237"/>
    </location>
</feature>
<dbReference type="InterPro" id="IPR009003">
    <property type="entry name" value="Peptidase_S1_PA"/>
</dbReference>
<proteinExistence type="predicted"/>
<dbReference type="Gene3D" id="2.40.10.10">
    <property type="entry name" value="Trypsin-like serine proteases"/>
    <property type="match status" value="2"/>
</dbReference>